<sequence length="123" mass="13847">MVRRFHGPLTSEQIEPVIVALGTVSWSARIRFNPSIPLSALLLTARSATTLPWSFHLGSFLLLLSALHCLCCFLSSYFLARRQGRKRSASLSESFYFRSFLQLLAQIALYCCFNLVARSIIGF</sequence>
<evidence type="ECO:0000256" key="1">
    <source>
        <dbReference type="SAM" id="Phobius"/>
    </source>
</evidence>
<reference evidence="2" key="1">
    <citation type="journal article" date="2021" name="Nat. Commun.">
        <title>Genetic determinants of endophytism in the Arabidopsis root mycobiome.</title>
        <authorList>
            <person name="Mesny F."/>
            <person name="Miyauchi S."/>
            <person name="Thiergart T."/>
            <person name="Pickel B."/>
            <person name="Atanasova L."/>
            <person name="Karlsson M."/>
            <person name="Huettel B."/>
            <person name="Barry K.W."/>
            <person name="Haridas S."/>
            <person name="Chen C."/>
            <person name="Bauer D."/>
            <person name="Andreopoulos W."/>
            <person name="Pangilinan J."/>
            <person name="LaButti K."/>
            <person name="Riley R."/>
            <person name="Lipzen A."/>
            <person name="Clum A."/>
            <person name="Drula E."/>
            <person name="Henrissat B."/>
            <person name="Kohler A."/>
            <person name="Grigoriev I.V."/>
            <person name="Martin F.M."/>
            <person name="Hacquard S."/>
        </authorList>
    </citation>
    <scope>NUCLEOTIDE SEQUENCE</scope>
    <source>
        <strain evidence="2">MPI-SDFR-AT-0073</strain>
    </source>
</reference>
<dbReference type="Proteomes" id="UP000758603">
    <property type="component" value="Unassembled WGS sequence"/>
</dbReference>
<keyword evidence="3" id="KW-1185">Reference proteome</keyword>
<keyword evidence="1" id="KW-0472">Membrane</keyword>
<gene>
    <name evidence="2" type="ORF">BKA67DRAFT_184354</name>
</gene>
<keyword evidence="1" id="KW-0812">Transmembrane</keyword>
<feature type="transmembrane region" description="Helical" evidence="1">
    <location>
        <begin position="100"/>
        <end position="121"/>
    </location>
</feature>
<proteinExistence type="predicted"/>
<dbReference type="GeneID" id="70124197"/>
<evidence type="ECO:0000313" key="3">
    <source>
        <dbReference type="Proteomes" id="UP000758603"/>
    </source>
</evidence>
<comment type="caution">
    <text evidence="2">The sequence shown here is derived from an EMBL/GenBank/DDBJ whole genome shotgun (WGS) entry which is preliminary data.</text>
</comment>
<accession>A0A9P9A1T1</accession>
<dbReference type="RefSeq" id="XP_045961509.1">
    <property type="nucleotide sequence ID" value="XM_046095304.1"/>
</dbReference>
<feature type="transmembrane region" description="Helical" evidence="1">
    <location>
        <begin position="60"/>
        <end position="80"/>
    </location>
</feature>
<organism evidence="2 3">
    <name type="scientific">Truncatella angustata</name>
    <dbReference type="NCBI Taxonomy" id="152316"/>
    <lineage>
        <taxon>Eukaryota</taxon>
        <taxon>Fungi</taxon>
        <taxon>Dikarya</taxon>
        <taxon>Ascomycota</taxon>
        <taxon>Pezizomycotina</taxon>
        <taxon>Sordariomycetes</taxon>
        <taxon>Xylariomycetidae</taxon>
        <taxon>Amphisphaeriales</taxon>
        <taxon>Sporocadaceae</taxon>
        <taxon>Truncatella</taxon>
    </lineage>
</organism>
<protein>
    <submittedName>
        <fullName evidence="2">Uncharacterized protein</fullName>
    </submittedName>
</protein>
<keyword evidence="1" id="KW-1133">Transmembrane helix</keyword>
<dbReference type="AlphaFoldDB" id="A0A9P9A1T1"/>
<dbReference type="EMBL" id="JAGPXC010000002">
    <property type="protein sequence ID" value="KAH6657275.1"/>
    <property type="molecule type" value="Genomic_DNA"/>
</dbReference>
<evidence type="ECO:0000313" key="2">
    <source>
        <dbReference type="EMBL" id="KAH6657275.1"/>
    </source>
</evidence>
<name>A0A9P9A1T1_9PEZI</name>